<sequence>MAIMKKLKMIKKMRRKVKKKVRKEMKRKEMKMKVMKEMILKSEEGDEDVVKTFNIDKTILMDEKLENFFKSSYFGYFLDLSERRIKYKGDDDEAFENKNKKMDEI</sequence>
<dbReference type="EMBL" id="JAIVGD010000015">
    <property type="protein sequence ID" value="KAH0758455.1"/>
    <property type="molecule type" value="Genomic_DNA"/>
</dbReference>
<proteinExistence type="predicted"/>
<accession>A0ABQ7V622</accession>
<dbReference type="Proteomes" id="UP000826656">
    <property type="component" value="Unassembled WGS sequence"/>
</dbReference>
<name>A0ABQ7V622_SOLTU</name>
<gene>
    <name evidence="1" type="ORF">KY290_021948</name>
</gene>
<organism evidence="1 2">
    <name type="scientific">Solanum tuberosum</name>
    <name type="common">Potato</name>
    <dbReference type="NCBI Taxonomy" id="4113"/>
    <lineage>
        <taxon>Eukaryota</taxon>
        <taxon>Viridiplantae</taxon>
        <taxon>Streptophyta</taxon>
        <taxon>Embryophyta</taxon>
        <taxon>Tracheophyta</taxon>
        <taxon>Spermatophyta</taxon>
        <taxon>Magnoliopsida</taxon>
        <taxon>eudicotyledons</taxon>
        <taxon>Gunneridae</taxon>
        <taxon>Pentapetalae</taxon>
        <taxon>asterids</taxon>
        <taxon>lamiids</taxon>
        <taxon>Solanales</taxon>
        <taxon>Solanaceae</taxon>
        <taxon>Solanoideae</taxon>
        <taxon>Solaneae</taxon>
        <taxon>Solanum</taxon>
    </lineage>
</organism>
<protein>
    <submittedName>
        <fullName evidence="1">Uncharacterized protein</fullName>
    </submittedName>
</protein>
<reference evidence="1 2" key="1">
    <citation type="journal article" date="2021" name="bioRxiv">
        <title>Chromosome-scale and haplotype-resolved genome assembly of a tetraploid potato cultivar.</title>
        <authorList>
            <person name="Sun H."/>
            <person name="Jiao W.-B."/>
            <person name="Krause K."/>
            <person name="Campoy J.A."/>
            <person name="Goel M."/>
            <person name="Folz-Donahue K."/>
            <person name="Kukat C."/>
            <person name="Huettel B."/>
            <person name="Schneeberger K."/>
        </authorList>
    </citation>
    <scope>NUCLEOTIDE SEQUENCE [LARGE SCALE GENOMIC DNA]</scope>
    <source>
        <strain evidence="1">SolTubOtavaFocal</strain>
        <tissue evidence="1">Leaves</tissue>
    </source>
</reference>
<evidence type="ECO:0000313" key="2">
    <source>
        <dbReference type="Proteomes" id="UP000826656"/>
    </source>
</evidence>
<keyword evidence="2" id="KW-1185">Reference proteome</keyword>
<evidence type="ECO:0000313" key="1">
    <source>
        <dbReference type="EMBL" id="KAH0758455.1"/>
    </source>
</evidence>
<comment type="caution">
    <text evidence="1">The sequence shown here is derived from an EMBL/GenBank/DDBJ whole genome shotgun (WGS) entry which is preliminary data.</text>
</comment>